<evidence type="ECO:0000256" key="1">
    <source>
        <dbReference type="SAM" id="Phobius"/>
    </source>
</evidence>
<protein>
    <submittedName>
        <fullName evidence="2">Uncharacterized protein</fullName>
    </submittedName>
</protein>
<proteinExistence type="predicted"/>
<keyword evidence="1" id="KW-0812">Transmembrane</keyword>
<keyword evidence="1" id="KW-0472">Membrane</keyword>
<feature type="transmembrane region" description="Helical" evidence="1">
    <location>
        <begin position="86"/>
        <end position="106"/>
    </location>
</feature>
<keyword evidence="1" id="KW-1133">Transmembrane helix</keyword>
<reference evidence="2" key="1">
    <citation type="submission" date="2024-05" db="EMBL/GenBank/DDBJ databases">
        <title>Planctomycetes of the genus Singulisphaera possess chitinolytic capabilities.</title>
        <authorList>
            <person name="Ivanova A."/>
        </authorList>
    </citation>
    <scope>NUCLEOTIDE SEQUENCE</scope>
    <source>
        <strain evidence="2">Ch08T</strain>
    </source>
</reference>
<evidence type="ECO:0000313" key="2">
    <source>
        <dbReference type="EMBL" id="XBH07795.1"/>
    </source>
</evidence>
<organism evidence="2">
    <name type="scientific">Singulisphaera sp. Ch08</name>
    <dbReference type="NCBI Taxonomy" id="3120278"/>
    <lineage>
        <taxon>Bacteria</taxon>
        <taxon>Pseudomonadati</taxon>
        <taxon>Planctomycetota</taxon>
        <taxon>Planctomycetia</taxon>
        <taxon>Isosphaerales</taxon>
        <taxon>Isosphaeraceae</taxon>
        <taxon>Singulisphaera</taxon>
    </lineage>
</organism>
<dbReference type="EMBL" id="CP155447">
    <property type="protein sequence ID" value="XBH07795.1"/>
    <property type="molecule type" value="Genomic_DNA"/>
</dbReference>
<feature type="transmembrane region" description="Helical" evidence="1">
    <location>
        <begin position="118"/>
        <end position="136"/>
    </location>
</feature>
<feature type="transmembrane region" description="Helical" evidence="1">
    <location>
        <begin position="12"/>
        <end position="34"/>
    </location>
</feature>
<feature type="transmembrane region" description="Helical" evidence="1">
    <location>
        <begin position="40"/>
        <end position="65"/>
    </location>
</feature>
<name>A0AAU7CR88_9BACT</name>
<dbReference type="RefSeq" id="WP_406700635.1">
    <property type="nucleotide sequence ID" value="NZ_CP155447.1"/>
</dbReference>
<dbReference type="AlphaFoldDB" id="A0AAU7CR88"/>
<sequence length="176" mass="19376">MNLQSSPRQGLHLLDLAAMVVGYSLASVLVRAFWPAVDEPSFPVLCVLGIVFLWLGMAMSGPIVMLGHRRPSRDPEDSDAPEPRTWAELAWLIIGFYWIGLTILVVPVRLHQTRVLDSAVLGVFPVLAAVGLRVFRPSSISSPTGRRYWTHDAAIGLLVTWPFAWVALIILGKSLP</sequence>
<accession>A0AAU7CR88</accession>
<feature type="transmembrane region" description="Helical" evidence="1">
    <location>
        <begin position="148"/>
        <end position="171"/>
    </location>
</feature>
<gene>
    <name evidence="2" type="ORF">V5E97_17705</name>
</gene>